<feature type="compositionally biased region" description="Polar residues" evidence="1">
    <location>
        <begin position="242"/>
        <end position="251"/>
    </location>
</feature>
<organism evidence="3 4">
    <name type="scientific">Nadsonia fulvescens var. elongata DSM 6958</name>
    <dbReference type="NCBI Taxonomy" id="857566"/>
    <lineage>
        <taxon>Eukaryota</taxon>
        <taxon>Fungi</taxon>
        <taxon>Dikarya</taxon>
        <taxon>Ascomycota</taxon>
        <taxon>Saccharomycotina</taxon>
        <taxon>Dipodascomycetes</taxon>
        <taxon>Dipodascales</taxon>
        <taxon>Dipodascales incertae sedis</taxon>
        <taxon>Nadsonia</taxon>
    </lineage>
</organism>
<dbReference type="PANTHER" id="PTHR47204">
    <property type="entry name" value="OS02G0168900 PROTEIN"/>
    <property type="match status" value="1"/>
</dbReference>
<dbReference type="STRING" id="857566.A0A1E3PNV4"/>
<dbReference type="Pfam" id="PF08615">
    <property type="entry name" value="RNase_H2_suC"/>
    <property type="match status" value="1"/>
</dbReference>
<protein>
    <recommendedName>
        <fullName evidence="2">INO80 complex subunit 3 N-terminal domain-containing protein</fullName>
    </recommendedName>
</protein>
<proteinExistence type="predicted"/>
<dbReference type="Proteomes" id="UP000095009">
    <property type="component" value="Unassembled WGS sequence"/>
</dbReference>
<dbReference type="GO" id="GO:0006338">
    <property type="term" value="P:chromatin remodeling"/>
    <property type="evidence" value="ECO:0007669"/>
    <property type="project" value="InterPro"/>
</dbReference>
<evidence type="ECO:0000256" key="1">
    <source>
        <dbReference type="SAM" id="MobiDB-lite"/>
    </source>
</evidence>
<feature type="domain" description="INO80 complex subunit 3 N-terminal" evidence="2">
    <location>
        <begin position="88"/>
        <end position="154"/>
    </location>
</feature>
<reference evidence="3 4" key="1">
    <citation type="journal article" date="2016" name="Proc. Natl. Acad. Sci. U.S.A.">
        <title>Comparative genomics of biotechnologically important yeasts.</title>
        <authorList>
            <person name="Riley R."/>
            <person name="Haridas S."/>
            <person name="Wolfe K.H."/>
            <person name="Lopes M.R."/>
            <person name="Hittinger C.T."/>
            <person name="Goeker M."/>
            <person name="Salamov A.A."/>
            <person name="Wisecaver J.H."/>
            <person name="Long T.M."/>
            <person name="Calvey C.H."/>
            <person name="Aerts A.L."/>
            <person name="Barry K.W."/>
            <person name="Choi C."/>
            <person name="Clum A."/>
            <person name="Coughlan A.Y."/>
            <person name="Deshpande S."/>
            <person name="Douglass A.P."/>
            <person name="Hanson S.J."/>
            <person name="Klenk H.-P."/>
            <person name="LaButti K.M."/>
            <person name="Lapidus A."/>
            <person name="Lindquist E.A."/>
            <person name="Lipzen A.M."/>
            <person name="Meier-Kolthoff J.P."/>
            <person name="Ohm R.A."/>
            <person name="Otillar R.P."/>
            <person name="Pangilinan J.L."/>
            <person name="Peng Y."/>
            <person name="Rokas A."/>
            <person name="Rosa C.A."/>
            <person name="Scheuner C."/>
            <person name="Sibirny A.A."/>
            <person name="Slot J.C."/>
            <person name="Stielow J.B."/>
            <person name="Sun H."/>
            <person name="Kurtzman C.P."/>
            <person name="Blackwell M."/>
            <person name="Grigoriev I.V."/>
            <person name="Jeffries T.W."/>
        </authorList>
    </citation>
    <scope>NUCLEOTIDE SEQUENCE [LARGE SCALE GENOMIC DNA]</scope>
    <source>
        <strain evidence="3 4">DSM 6958</strain>
    </source>
</reference>
<keyword evidence="4" id="KW-1185">Reference proteome</keyword>
<evidence type="ECO:0000259" key="2">
    <source>
        <dbReference type="Pfam" id="PF14612"/>
    </source>
</evidence>
<dbReference type="Pfam" id="PF14612">
    <property type="entry name" value="Ino80_Iec3"/>
    <property type="match status" value="1"/>
</dbReference>
<name>A0A1E3PNV4_9ASCO</name>
<dbReference type="CDD" id="cd09271">
    <property type="entry name" value="RNase_H2-C"/>
    <property type="match status" value="1"/>
</dbReference>
<dbReference type="AlphaFoldDB" id="A0A1E3PNV4"/>
<accession>A0A1E3PNV4</accession>
<dbReference type="GO" id="GO:0006401">
    <property type="term" value="P:RNA catabolic process"/>
    <property type="evidence" value="ECO:0007669"/>
    <property type="project" value="InterPro"/>
</dbReference>
<gene>
    <name evidence="3" type="ORF">NADFUDRAFT_77037</name>
</gene>
<feature type="region of interest" description="Disordered" evidence="1">
    <location>
        <begin position="316"/>
        <end position="343"/>
    </location>
</feature>
<sequence>MDSRKSSILASNDALTSGIAGSDTETIGVRHNYMSVSSLLDGAPQRTTPAIAEMNVSANVNDGNESAAMTNINGEPLRFTKSGRVAYKSFKKKYRKMKLQFDQAIAESDELFNAENRAKKILNKLARQNNSLLDVLIGLNDSQHLNPELRIDLSEFSFEAEKGAFNHTGGDVSGDIDPTYVDDYQFLSSLYYEYESDEKLQRPKRNPMCILSWLKRNHPHVFFQGGNMNTAAVTATAAVPDPTSNSNTSVSPAMAAEDANSISAKPPVAKKRRANNNTANVSDTIHATDSRVDSITKPKKRKVVASIASVPSDLVTHDNSNHLAGSDSKIQNESGDSMISSPTESVPVSLTHIFQARETLPRKARDAPFSAVSSLPMLPFWPEIHSAIMTTTRIKLDISKNVISENSKEGSHSLHILPCKIHHSGPVNAHEFFTIEKGIQPNEGIATCPSQMGLVENKNQCNKSDQSLVDITYLRGRKLLARHLSLSDRYTGIIFRDTGALVQPVGDIHDDNHKYEYDDYVEQPEDHAFNSSSAPCEEPIITWSASHTFQQVTIWGHESQPNETNDPWIVGIEEWTSLSAAIHAPLS</sequence>
<dbReference type="OrthoDB" id="6222486at2759"/>
<dbReference type="GO" id="GO:0031011">
    <property type="term" value="C:Ino80 complex"/>
    <property type="evidence" value="ECO:0007669"/>
    <property type="project" value="InterPro"/>
</dbReference>
<dbReference type="InterPro" id="IPR013924">
    <property type="entry name" value="RNase_H2_suC"/>
</dbReference>
<dbReference type="EMBL" id="KV454407">
    <property type="protein sequence ID" value="ODQ66988.1"/>
    <property type="molecule type" value="Genomic_DNA"/>
</dbReference>
<evidence type="ECO:0000313" key="3">
    <source>
        <dbReference type="EMBL" id="ODQ66988.1"/>
    </source>
</evidence>
<feature type="region of interest" description="Disordered" evidence="1">
    <location>
        <begin position="240"/>
        <end position="285"/>
    </location>
</feature>
<dbReference type="Gene3D" id="2.40.128.680">
    <property type="match status" value="1"/>
</dbReference>
<feature type="compositionally biased region" description="Polar residues" evidence="1">
    <location>
        <begin position="321"/>
        <end position="343"/>
    </location>
</feature>
<dbReference type="GO" id="GO:0032299">
    <property type="term" value="C:ribonuclease H2 complex"/>
    <property type="evidence" value="ECO:0007669"/>
    <property type="project" value="InterPro"/>
</dbReference>
<dbReference type="PANTHER" id="PTHR47204:SF1">
    <property type="entry name" value="RIBONUCLEASE H2 SUBUNIT C"/>
    <property type="match status" value="1"/>
</dbReference>
<evidence type="ECO:0000313" key="4">
    <source>
        <dbReference type="Proteomes" id="UP000095009"/>
    </source>
</evidence>
<dbReference type="InterPro" id="IPR032742">
    <property type="entry name" value="Iec3_N"/>
</dbReference>